<dbReference type="AlphaFoldDB" id="A0A2I1GWP7"/>
<keyword evidence="2" id="KW-1185">Reference proteome</keyword>
<evidence type="ECO:0000313" key="1">
    <source>
        <dbReference type="EMBL" id="PKY51060.1"/>
    </source>
</evidence>
<organism evidence="1 2">
    <name type="scientific">Rhizophagus irregularis</name>
    <dbReference type="NCBI Taxonomy" id="588596"/>
    <lineage>
        <taxon>Eukaryota</taxon>
        <taxon>Fungi</taxon>
        <taxon>Fungi incertae sedis</taxon>
        <taxon>Mucoromycota</taxon>
        <taxon>Glomeromycotina</taxon>
        <taxon>Glomeromycetes</taxon>
        <taxon>Glomerales</taxon>
        <taxon>Glomeraceae</taxon>
        <taxon>Rhizophagus</taxon>
    </lineage>
</organism>
<evidence type="ECO:0000313" key="2">
    <source>
        <dbReference type="Proteomes" id="UP000234323"/>
    </source>
</evidence>
<name>A0A2I1GWP7_9GLOM</name>
<dbReference type="VEuPathDB" id="FungiDB:RhiirFUN_005003"/>
<protein>
    <submittedName>
        <fullName evidence="1">Uncharacterized protein</fullName>
    </submittedName>
</protein>
<reference evidence="1 2" key="1">
    <citation type="submission" date="2015-10" db="EMBL/GenBank/DDBJ databases">
        <title>Genome analyses suggest a sexual origin of heterokaryosis in a supposedly ancient asexual fungus.</title>
        <authorList>
            <person name="Ropars J."/>
            <person name="Sedzielewska K."/>
            <person name="Noel J."/>
            <person name="Charron P."/>
            <person name="Farinelli L."/>
            <person name="Marton T."/>
            <person name="Kruger M."/>
            <person name="Pelin A."/>
            <person name="Brachmann A."/>
            <person name="Corradi N."/>
        </authorList>
    </citation>
    <scope>NUCLEOTIDE SEQUENCE [LARGE SCALE GENOMIC DNA]</scope>
    <source>
        <strain evidence="1 2">A4</strain>
    </source>
</reference>
<proteinExistence type="predicted"/>
<dbReference type="Proteomes" id="UP000234323">
    <property type="component" value="Unassembled WGS sequence"/>
</dbReference>
<gene>
    <name evidence="1" type="ORF">RhiirA4_467887</name>
</gene>
<accession>A0A2I1GWP7</accession>
<sequence length="87" mass="10209">MSTETDNTFSIENYSIQNGEYYFYERFFSYIEKMDCGSLHKKVGIQEHILNFSGTTESDSNECLLVISYTEGRTLRNYLDERFSLMG</sequence>
<dbReference type="EMBL" id="LLXI01000961">
    <property type="protein sequence ID" value="PKY51060.1"/>
    <property type="molecule type" value="Genomic_DNA"/>
</dbReference>
<comment type="caution">
    <text evidence="1">The sequence shown here is derived from an EMBL/GenBank/DDBJ whole genome shotgun (WGS) entry which is preliminary data.</text>
</comment>